<keyword evidence="3" id="KW-0238">DNA-binding</keyword>
<evidence type="ECO:0000256" key="4">
    <source>
        <dbReference type="ARBA" id="ARBA00023163"/>
    </source>
</evidence>
<evidence type="ECO:0000256" key="5">
    <source>
        <dbReference type="ARBA" id="ARBA00023242"/>
    </source>
</evidence>
<dbReference type="Proteomes" id="UP000436088">
    <property type="component" value="Unassembled WGS sequence"/>
</dbReference>
<protein>
    <recommendedName>
        <fullName evidence="7">MADS-box domain-containing protein</fullName>
    </recommendedName>
</protein>
<keyword evidence="9" id="KW-1185">Reference proteome</keyword>
<feature type="domain" description="MADS-box" evidence="7">
    <location>
        <begin position="1"/>
        <end position="51"/>
    </location>
</feature>
<evidence type="ECO:0000313" key="8">
    <source>
        <dbReference type="EMBL" id="KAE8727165.1"/>
    </source>
</evidence>
<feature type="coiled-coil region" evidence="6">
    <location>
        <begin position="124"/>
        <end position="151"/>
    </location>
</feature>
<name>A0A6A3CCX3_HIBSY</name>
<dbReference type="PROSITE" id="PS50066">
    <property type="entry name" value="MADS_BOX_2"/>
    <property type="match status" value="1"/>
</dbReference>
<keyword evidence="6" id="KW-0175">Coiled coil</keyword>
<keyword evidence="2" id="KW-0805">Transcription regulation</keyword>
<dbReference type="GO" id="GO:0000981">
    <property type="term" value="F:DNA-binding transcription factor activity, RNA polymerase II-specific"/>
    <property type="evidence" value="ECO:0007669"/>
    <property type="project" value="InterPro"/>
</dbReference>
<dbReference type="GO" id="GO:0045944">
    <property type="term" value="P:positive regulation of transcription by RNA polymerase II"/>
    <property type="evidence" value="ECO:0007669"/>
    <property type="project" value="InterPro"/>
</dbReference>
<dbReference type="CDD" id="cd00266">
    <property type="entry name" value="MADS_SRF_like"/>
    <property type="match status" value="1"/>
</dbReference>
<evidence type="ECO:0000256" key="2">
    <source>
        <dbReference type="ARBA" id="ARBA00023015"/>
    </source>
</evidence>
<dbReference type="AlphaFoldDB" id="A0A6A3CCX3"/>
<dbReference type="OrthoDB" id="601557at2759"/>
<dbReference type="InterPro" id="IPR002100">
    <property type="entry name" value="TF_MADSbox"/>
</dbReference>
<gene>
    <name evidence="8" type="ORF">F3Y22_tig00005856pilonHSYRG00008</name>
</gene>
<evidence type="ECO:0000256" key="1">
    <source>
        <dbReference type="ARBA" id="ARBA00004123"/>
    </source>
</evidence>
<dbReference type="PANTHER" id="PTHR48019">
    <property type="entry name" value="SERUM RESPONSE FACTOR HOMOLOG"/>
    <property type="match status" value="1"/>
</dbReference>
<evidence type="ECO:0000313" key="9">
    <source>
        <dbReference type="Proteomes" id="UP000436088"/>
    </source>
</evidence>
<dbReference type="SUPFAM" id="SSF55455">
    <property type="entry name" value="SRF-like"/>
    <property type="match status" value="1"/>
</dbReference>
<dbReference type="EMBL" id="VEPZ02000316">
    <property type="protein sequence ID" value="KAE8727165.1"/>
    <property type="molecule type" value="Genomic_DNA"/>
</dbReference>
<dbReference type="Gene3D" id="3.40.1810.10">
    <property type="entry name" value="Transcription factor, MADS-box"/>
    <property type="match status" value="1"/>
</dbReference>
<comment type="caution">
    <text evidence="8">The sequence shown here is derived from an EMBL/GenBank/DDBJ whole genome shotgun (WGS) entry which is preliminary data.</text>
</comment>
<evidence type="ECO:0000259" key="7">
    <source>
        <dbReference type="PROSITE" id="PS50066"/>
    </source>
</evidence>
<dbReference type="InterPro" id="IPR036879">
    <property type="entry name" value="TF_MADSbox_sf"/>
</dbReference>
<dbReference type="GO" id="GO:0000987">
    <property type="term" value="F:cis-regulatory region sequence-specific DNA binding"/>
    <property type="evidence" value="ECO:0007669"/>
    <property type="project" value="InterPro"/>
</dbReference>
<evidence type="ECO:0000256" key="3">
    <source>
        <dbReference type="ARBA" id="ARBA00023125"/>
    </source>
</evidence>
<keyword evidence="5" id="KW-0539">Nucleus</keyword>
<dbReference type="GO" id="GO:0046983">
    <property type="term" value="F:protein dimerization activity"/>
    <property type="evidence" value="ECO:0007669"/>
    <property type="project" value="InterPro"/>
</dbReference>
<dbReference type="GO" id="GO:0005634">
    <property type="term" value="C:nucleus"/>
    <property type="evidence" value="ECO:0007669"/>
    <property type="project" value="UniProtKB-SubCell"/>
</dbReference>
<dbReference type="InterPro" id="IPR050142">
    <property type="entry name" value="MADS-box/MEF2_TF"/>
</dbReference>
<comment type="subcellular location">
    <subcellularLocation>
        <location evidence="1">Nucleus</location>
    </subcellularLocation>
</comment>
<accession>A0A6A3CCX3</accession>
<keyword evidence="4" id="KW-0804">Transcription</keyword>
<evidence type="ECO:0000256" key="6">
    <source>
        <dbReference type="SAM" id="Coils"/>
    </source>
</evidence>
<dbReference type="InterPro" id="IPR033897">
    <property type="entry name" value="SRF-like_MADS-box"/>
</dbReference>
<dbReference type="SMART" id="SM00432">
    <property type="entry name" value="MADS"/>
    <property type="match status" value="1"/>
</dbReference>
<proteinExistence type="predicted"/>
<reference evidence="8" key="1">
    <citation type="submission" date="2019-09" db="EMBL/GenBank/DDBJ databases">
        <title>Draft genome information of white flower Hibiscus syriacus.</title>
        <authorList>
            <person name="Kim Y.-M."/>
        </authorList>
    </citation>
    <scope>NUCLEOTIDE SEQUENCE [LARGE SCALE GENOMIC DNA]</scope>
    <source>
        <strain evidence="8">YM2019G1</strain>
    </source>
</reference>
<dbReference type="Pfam" id="PF00319">
    <property type="entry name" value="SRF-TF"/>
    <property type="match status" value="1"/>
</dbReference>
<organism evidence="8 9">
    <name type="scientific">Hibiscus syriacus</name>
    <name type="common">Rose of Sharon</name>
    <dbReference type="NCBI Taxonomy" id="106335"/>
    <lineage>
        <taxon>Eukaryota</taxon>
        <taxon>Viridiplantae</taxon>
        <taxon>Streptophyta</taxon>
        <taxon>Embryophyta</taxon>
        <taxon>Tracheophyta</taxon>
        <taxon>Spermatophyta</taxon>
        <taxon>Magnoliopsida</taxon>
        <taxon>eudicotyledons</taxon>
        <taxon>Gunneridae</taxon>
        <taxon>Pentapetalae</taxon>
        <taxon>rosids</taxon>
        <taxon>malvids</taxon>
        <taxon>Malvales</taxon>
        <taxon>Malvaceae</taxon>
        <taxon>Malvoideae</taxon>
        <taxon>Hibiscus</taxon>
    </lineage>
</organism>
<sequence>MGRGKLNMKFIMKEKVRISTYEKRKKGLKKAEELSILCGVETCVIIYGPKSNESPTKLEIWPPVHAEVLNVINKYKAKPLHVRERKCFNVLDFFAIHQKKLNDEICKLRKANREAKFTTWDDRINQLSTLLARLESNLETAKNRIKMIKGNQQTFIEDSKPLLLGGSETQVIQPRFNLYNQARSSLFQKNLDTEIIKQQQQPMFTVPSYHPFSSSTEAIQWQPFNINTVENQVTMVPPNGTFDFTPIVGECSSNVTQRSLSPPAFNYDPATVQMVEF</sequence>